<dbReference type="Pfam" id="PF00528">
    <property type="entry name" value="BPD_transp_1"/>
    <property type="match status" value="1"/>
</dbReference>
<keyword evidence="4 7" id="KW-0812">Transmembrane</keyword>
<comment type="similarity">
    <text evidence="7">Belongs to the binding-protein-dependent transport system permease family.</text>
</comment>
<feature type="transmembrane region" description="Helical" evidence="7">
    <location>
        <begin position="92"/>
        <end position="112"/>
    </location>
</feature>
<evidence type="ECO:0000259" key="8">
    <source>
        <dbReference type="PROSITE" id="PS50928"/>
    </source>
</evidence>
<protein>
    <recommendedName>
        <fullName evidence="8">ABC transmembrane type-1 domain-containing protein</fullName>
    </recommendedName>
</protein>
<dbReference type="SUPFAM" id="SSF161098">
    <property type="entry name" value="MetI-like"/>
    <property type="match status" value="1"/>
</dbReference>
<feature type="transmembrane region" description="Helical" evidence="7">
    <location>
        <begin position="133"/>
        <end position="159"/>
    </location>
</feature>
<keyword evidence="2 7" id="KW-0813">Transport</keyword>
<feature type="transmembrane region" description="Helical" evidence="7">
    <location>
        <begin position="35"/>
        <end position="52"/>
    </location>
</feature>
<keyword evidence="3" id="KW-1003">Cell membrane</keyword>
<evidence type="ECO:0000256" key="7">
    <source>
        <dbReference type="RuleBase" id="RU363032"/>
    </source>
</evidence>
<evidence type="ECO:0000256" key="6">
    <source>
        <dbReference type="ARBA" id="ARBA00023136"/>
    </source>
</evidence>
<sequence length="186" mass="19900">MTSLTAPTAAPGAAQEAACEAEPPAARLARYGRRLAVLLGLPAVLAAVWWIVSERAENFFFPPLSDILSAFGPTWFDGRIAADLLPSLGRLAAGYLLAVALGVALGVLIGTWPSLRAFAEPVLEFFRAIPPPVMVPILMLFLGIDTLMKVVVIVSGAVWPVLLNTVEGVRGIDRPLRDTARVYRAR</sequence>
<dbReference type="PANTHER" id="PTHR30151:SF25">
    <property type="entry name" value="TAURINE TRANSPORT SYSTEM PERMEASE PROTEIN TAUC"/>
    <property type="match status" value="1"/>
</dbReference>
<dbReference type="InterPro" id="IPR035906">
    <property type="entry name" value="MetI-like_sf"/>
</dbReference>
<dbReference type="Gene3D" id="1.10.3720.10">
    <property type="entry name" value="MetI-like"/>
    <property type="match status" value="1"/>
</dbReference>
<evidence type="ECO:0000256" key="5">
    <source>
        <dbReference type="ARBA" id="ARBA00022989"/>
    </source>
</evidence>
<reference evidence="10" key="1">
    <citation type="journal article" date="2019" name="Int. J. Syst. Evol. Microbiol.">
        <title>The Global Catalogue of Microorganisms (GCM) 10K type strain sequencing project: providing services to taxonomists for standard genome sequencing and annotation.</title>
        <authorList>
            <consortium name="The Broad Institute Genomics Platform"/>
            <consortium name="The Broad Institute Genome Sequencing Center for Infectious Disease"/>
            <person name="Wu L."/>
            <person name="Ma J."/>
        </authorList>
    </citation>
    <scope>NUCLEOTIDE SEQUENCE [LARGE SCALE GENOMIC DNA]</scope>
    <source>
        <strain evidence="10">JCM 15481</strain>
    </source>
</reference>
<gene>
    <name evidence="9" type="ORF">GCM10009802_32140</name>
</gene>
<dbReference type="Proteomes" id="UP001500443">
    <property type="component" value="Unassembled WGS sequence"/>
</dbReference>
<feature type="domain" description="ABC transmembrane type-1" evidence="8">
    <location>
        <begin position="84"/>
        <end position="186"/>
    </location>
</feature>
<evidence type="ECO:0000256" key="3">
    <source>
        <dbReference type="ARBA" id="ARBA00022475"/>
    </source>
</evidence>
<keyword evidence="6 7" id="KW-0472">Membrane</keyword>
<dbReference type="EMBL" id="BAAAPF010000095">
    <property type="protein sequence ID" value="GAA2126316.1"/>
    <property type="molecule type" value="Genomic_DNA"/>
</dbReference>
<comment type="subcellular location">
    <subcellularLocation>
        <location evidence="1 7">Cell membrane</location>
        <topology evidence="1 7">Multi-pass membrane protein</topology>
    </subcellularLocation>
</comment>
<dbReference type="PROSITE" id="PS50928">
    <property type="entry name" value="ABC_TM1"/>
    <property type="match status" value="1"/>
</dbReference>
<keyword evidence="10" id="KW-1185">Reference proteome</keyword>
<dbReference type="PANTHER" id="PTHR30151">
    <property type="entry name" value="ALKANE SULFONATE ABC TRANSPORTER-RELATED, MEMBRANE SUBUNIT"/>
    <property type="match status" value="1"/>
</dbReference>
<accession>A0ABP5K474</accession>
<comment type="caution">
    <text evidence="9">The sequence shown here is derived from an EMBL/GenBank/DDBJ whole genome shotgun (WGS) entry which is preliminary data.</text>
</comment>
<name>A0ABP5K474_9ACTN</name>
<organism evidence="9 10">
    <name type="scientific">Streptomyces synnematoformans</name>
    <dbReference type="NCBI Taxonomy" id="415721"/>
    <lineage>
        <taxon>Bacteria</taxon>
        <taxon>Bacillati</taxon>
        <taxon>Actinomycetota</taxon>
        <taxon>Actinomycetes</taxon>
        <taxon>Kitasatosporales</taxon>
        <taxon>Streptomycetaceae</taxon>
        <taxon>Streptomyces</taxon>
    </lineage>
</organism>
<evidence type="ECO:0000313" key="10">
    <source>
        <dbReference type="Proteomes" id="UP001500443"/>
    </source>
</evidence>
<keyword evidence="5 7" id="KW-1133">Transmembrane helix</keyword>
<evidence type="ECO:0000256" key="1">
    <source>
        <dbReference type="ARBA" id="ARBA00004651"/>
    </source>
</evidence>
<proteinExistence type="inferred from homology"/>
<dbReference type="InterPro" id="IPR000515">
    <property type="entry name" value="MetI-like"/>
</dbReference>
<evidence type="ECO:0000256" key="4">
    <source>
        <dbReference type="ARBA" id="ARBA00022692"/>
    </source>
</evidence>
<evidence type="ECO:0000256" key="2">
    <source>
        <dbReference type="ARBA" id="ARBA00022448"/>
    </source>
</evidence>
<evidence type="ECO:0000313" key="9">
    <source>
        <dbReference type="EMBL" id="GAA2126316.1"/>
    </source>
</evidence>